<dbReference type="InterPro" id="IPR036396">
    <property type="entry name" value="Cyt_P450_sf"/>
</dbReference>
<dbReference type="Gene3D" id="1.10.630.10">
    <property type="entry name" value="Cytochrome P450"/>
    <property type="match status" value="1"/>
</dbReference>
<dbReference type="GO" id="GO:0016705">
    <property type="term" value="F:oxidoreductase activity, acting on paired donors, with incorporation or reduction of molecular oxygen"/>
    <property type="evidence" value="ECO:0007669"/>
    <property type="project" value="InterPro"/>
</dbReference>
<evidence type="ECO:0000256" key="7">
    <source>
        <dbReference type="SAM" id="SignalP"/>
    </source>
</evidence>
<keyword evidence="6" id="KW-0503">Monooxygenase</keyword>
<keyword evidence="2 5" id="KW-0479">Metal-binding</keyword>
<dbReference type="InterPro" id="IPR001128">
    <property type="entry name" value="Cyt_P450"/>
</dbReference>
<dbReference type="PANTHER" id="PTHR46300">
    <property type="entry name" value="P450, PUTATIVE (EUROFUNG)-RELATED-RELATED"/>
    <property type="match status" value="1"/>
</dbReference>
<keyword evidence="4 5" id="KW-0408">Iron</keyword>
<evidence type="ECO:0000256" key="2">
    <source>
        <dbReference type="ARBA" id="ARBA00022723"/>
    </source>
</evidence>
<keyword evidence="7" id="KW-0732">Signal</keyword>
<keyword evidence="9" id="KW-1185">Reference proteome</keyword>
<dbReference type="GO" id="GO:0020037">
    <property type="term" value="F:heme binding"/>
    <property type="evidence" value="ECO:0007669"/>
    <property type="project" value="InterPro"/>
</dbReference>
<dbReference type="OrthoDB" id="2789670at2759"/>
<dbReference type="GO" id="GO:0004497">
    <property type="term" value="F:monooxygenase activity"/>
    <property type="evidence" value="ECO:0007669"/>
    <property type="project" value="UniProtKB-KW"/>
</dbReference>
<comment type="similarity">
    <text evidence="1 6">Belongs to the cytochrome P450 family.</text>
</comment>
<dbReference type="GO" id="GO:0005506">
    <property type="term" value="F:iron ion binding"/>
    <property type="evidence" value="ECO:0007669"/>
    <property type="project" value="InterPro"/>
</dbReference>
<evidence type="ECO:0000256" key="5">
    <source>
        <dbReference type="PIRSR" id="PIRSR602401-1"/>
    </source>
</evidence>
<keyword evidence="3 6" id="KW-0560">Oxidoreductase</keyword>
<dbReference type="AlphaFoldDB" id="A0A6A6WB35"/>
<evidence type="ECO:0000256" key="3">
    <source>
        <dbReference type="ARBA" id="ARBA00023002"/>
    </source>
</evidence>
<protein>
    <submittedName>
        <fullName evidence="8">Cytochrome P450</fullName>
    </submittedName>
</protein>
<name>A0A6A6WB35_9PEZI</name>
<organism evidence="8 9">
    <name type="scientific">Pseudovirgaria hyperparasitica</name>
    <dbReference type="NCBI Taxonomy" id="470096"/>
    <lineage>
        <taxon>Eukaryota</taxon>
        <taxon>Fungi</taxon>
        <taxon>Dikarya</taxon>
        <taxon>Ascomycota</taxon>
        <taxon>Pezizomycotina</taxon>
        <taxon>Dothideomycetes</taxon>
        <taxon>Dothideomycetes incertae sedis</taxon>
        <taxon>Acrospermales</taxon>
        <taxon>Acrospermaceae</taxon>
        <taxon>Pseudovirgaria</taxon>
    </lineage>
</organism>
<evidence type="ECO:0000256" key="6">
    <source>
        <dbReference type="RuleBase" id="RU000461"/>
    </source>
</evidence>
<feature type="signal peptide" evidence="7">
    <location>
        <begin position="1"/>
        <end position="21"/>
    </location>
</feature>
<dbReference type="GeneID" id="54481811"/>
<reference evidence="8" key="1">
    <citation type="journal article" date="2020" name="Stud. Mycol.">
        <title>101 Dothideomycetes genomes: a test case for predicting lifestyles and emergence of pathogens.</title>
        <authorList>
            <person name="Haridas S."/>
            <person name="Albert R."/>
            <person name="Binder M."/>
            <person name="Bloem J."/>
            <person name="Labutti K."/>
            <person name="Salamov A."/>
            <person name="Andreopoulos B."/>
            <person name="Baker S."/>
            <person name="Barry K."/>
            <person name="Bills G."/>
            <person name="Bluhm B."/>
            <person name="Cannon C."/>
            <person name="Castanera R."/>
            <person name="Culley D."/>
            <person name="Daum C."/>
            <person name="Ezra D."/>
            <person name="Gonzalez J."/>
            <person name="Henrissat B."/>
            <person name="Kuo A."/>
            <person name="Liang C."/>
            <person name="Lipzen A."/>
            <person name="Lutzoni F."/>
            <person name="Magnuson J."/>
            <person name="Mondo S."/>
            <person name="Nolan M."/>
            <person name="Ohm R."/>
            <person name="Pangilinan J."/>
            <person name="Park H.-J."/>
            <person name="Ramirez L."/>
            <person name="Alfaro M."/>
            <person name="Sun H."/>
            <person name="Tritt A."/>
            <person name="Yoshinaga Y."/>
            <person name="Zwiers L.-H."/>
            <person name="Turgeon B."/>
            <person name="Goodwin S."/>
            <person name="Spatafora J."/>
            <person name="Crous P."/>
            <person name="Grigoriev I."/>
        </authorList>
    </citation>
    <scope>NUCLEOTIDE SEQUENCE</scope>
    <source>
        <strain evidence="8">CBS 121739</strain>
    </source>
</reference>
<dbReference type="CDD" id="cd11065">
    <property type="entry name" value="CYP64-like"/>
    <property type="match status" value="1"/>
</dbReference>
<dbReference type="PROSITE" id="PS00086">
    <property type="entry name" value="CYTOCHROME_P450"/>
    <property type="match status" value="1"/>
</dbReference>
<keyword evidence="5 6" id="KW-0349">Heme</keyword>
<comment type="cofactor">
    <cofactor evidence="5">
        <name>heme</name>
        <dbReference type="ChEBI" id="CHEBI:30413"/>
    </cofactor>
</comment>
<dbReference type="PRINTS" id="PR00385">
    <property type="entry name" value="P450"/>
</dbReference>
<evidence type="ECO:0000313" key="9">
    <source>
        <dbReference type="Proteomes" id="UP000799437"/>
    </source>
</evidence>
<dbReference type="RefSeq" id="XP_033602509.1">
    <property type="nucleotide sequence ID" value="XM_033740757.1"/>
</dbReference>
<dbReference type="Proteomes" id="UP000799437">
    <property type="component" value="Unassembled WGS sequence"/>
</dbReference>
<evidence type="ECO:0000313" key="8">
    <source>
        <dbReference type="EMBL" id="KAF2760058.1"/>
    </source>
</evidence>
<evidence type="ECO:0000256" key="4">
    <source>
        <dbReference type="ARBA" id="ARBA00023004"/>
    </source>
</evidence>
<sequence>MTMHFIAEAAILCALLVLATAATRFRKTSQYRLPPSPPGEPLLGHFRLIPADHPEHQYIAWGRKYNSDVLHFIVLGRSIVVLNSTEAAHELLDKRGSNYSDRPRFVLFELMGWGITLTFLRWGPRFRLHRKLLQSSFTPTACKQYRPIQEDEARKAVSSILRDPSDWELGLRKYSTAVIMRIGFGVTIKDECDPYVQMVIDVEDATANGGVPASTLVDFFPTLRHLPRWLLRSGPVRHAVASKSSIQNLHNVPWAATEPEIARGTAQFPSFMRTHYEKYRQNLSDGSHNEASIADMKGAAGAISIAGSNTTWSTIIICILNLVRNPDVQRRAQAEIDSIVDTDRLPSFEDRQKLPYLENVIQETLRWAPLSPLGVPHASIADDVYKGMFIPGGSVVYANAWAMCHDEAVYTDPDEFNPSRYLPIELGGRGEPLPEGPFGFGRRVCIGQHLATAGVYIMIVTLLSVVEFLPPIDEQGNEIMPSIKLSNGLSSHPEHFECRMQVRSGERAALLHT</sequence>
<feature type="chain" id="PRO_5025470151" evidence="7">
    <location>
        <begin position="22"/>
        <end position="513"/>
    </location>
</feature>
<dbReference type="InterPro" id="IPR050364">
    <property type="entry name" value="Cytochrome_P450_fung"/>
</dbReference>
<gene>
    <name evidence="8" type="ORF">EJ05DRAFT_320361</name>
</gene>
<feature type="binding site" description="axial binding residue" evidence="5">
    <location>
        <position position="445"/>
    </location>
    <ligand>
        <name>heme</name>
        <dbReference type="ChEBI" id="CHEBI:30413"/>
    </ligand>
    <ligandPart>
        <name>Fe</name>
        <dbReference type="ChEBI" id="CHEBI:18248"/>
    </ligandPart>
</feature>
<dbReference type="EMBL" id="ML996569">
    <property type="protein sequence ID" value="KAF2760058.1"/>
    <property type="molecule type" value="Genomic_DNA"/>
</dbReference>
<dbReference type="PANTHER" id="PTHR46300:SF5">
    <property type="entry name" value="CYTOCHROME P450"/>
    <property type="match status" value="1"/>
</dbReference>
<proteinExistence type="inferred from homology"/>
<dbReference type="SUPFAM" id="SSF48264">
    <property type="entry name" value="Cytochrome P450"/>
    <property type="match status" value="1"/>
</dbReference>
<dbReference type="InterPro" id="IPR017972">
    <property type="entry name" value="Cyt_P450_CS"/>
</dbReference>
<dbReference type="InterPro" id="IPR002401">
    <property type="entry name" value="Cyt_P450_E_grp-I"/>
</dbReference>
<evidence type="ECO:0000256" key="1">
    <source>
        <dbReference type="ARBA" id="ARBA00010617"/>
    </source>
</evidence>
<dbReference type="PRINTS" id="PR00463">
    <property type="entry name" value="EP450I"/>
</dbReference>
<accession>A0A6A6WB35</accession>
<dbReference type="Pfam" id="PF00067">
    <property type="entry name" value="p450"/>
    <property type="match status" value="1"/>
</dbReference>